<keyword evidence="1" id="KW-0677">Repeat</keyword>
<dbReference type="RefSeq" id="XP_002424298.1">
    <property type="nucleotide sequence ID" value="XM_002424253.1"/>
</dbReference>
<feature type="repeat" description="ANK" evidence="3">
    <location>
        <begin position="191"/>
        <end position="223"/>
    </location>
</feature>
<dbReference type="SMART" id="SM00248">
    <property type="entry name" value="ANK"/>
    <property type="match status" value="7"/>
</dbReference>
<dbReference type="VEuPathDB" id="VectorBase:PHUM125610"/>
<keyword evidence="2 3" id="KW-0040">ANK repeat</keyword>
<reference evidence="4" key="2">
    <citation type="submission" date="2007-04" db="EMBL/GenBank/DDBJ databases">
        <title>The genome of the human body louse.</title>
        <authorList>
            <consortium name="The Human Body Louse Genome Consortium"/>
            <person name="Kirkness E."/>
            <person name="Walenz B."/>
            <person name="Hass B."/>
            <person name="Bruggner R."/>
            <person name="Strausberg R."/>
        </authorList>
    </citation>
    <scope>NUCLEOTIDE SEQUENCE</scope>
    <source>
        <strain evidence="4">USDA</strain>
    </source>
</reference>
<feature type="repeat" description="ANK" evidence="3">
    <location>
        <begin position="89"/>
        <end position="121"/>
    </location>
</feature>
<dbReference type="InParanoid" id="E0VDV4"/>
<evidence type="ECO:0000313" key="6">
    <source>
        <dbReference type="Proteomes" id="UP000009046"/>
    </source>
</evidence>
<dbReference type="SUPFAM" id="SSF48403">
    <property type="entry name" value="Ankyrin repeat"/>
    <property type="match status" value="1"/>
</dbReference>
<evidence type="ECO:0000256" key="3">
    <source>
        <dbReference type="PROSITE-ProRule" id="PRU00023"/>
    </source>
</evidence>
<dbReference type="InterPro" id="IPR002110">
    <property type="entry name" value="Ankyrin_rpt"/>
</dbReference>
<organism>
    <name type="scientific">Pediculus humanus subsp. corporis</name>
    <name type="common">Body louse</name>
    <dbReference type="NCBI Taxonomy" id="121224"/>
    <lineage>
        <taxon>Eukaryota</taxon>
        <taxon>Metazoa</taxon>
        <taxon>Ecdysozoa</taxon>
        <taxon>Arthropoda</taxon>
        <taxon>Hexapoda</taxon>
        <taxon>Insecta</taxon>
        <taxon>Pterygota</taxon>
        <taxon>Neoptera</taxon>
        <taxon>Paraneoptera</taxon>
        <taxon>Psocodea</taxon>
        <taxon>Troctomorpha</taxon>
        <taxon>Phthiraptera</taxon>
        <taxon>Anoplura</taxon>
        <taxon>Pediculidae</taxon>
        <taxon>Pediculus</taxon>
    </lineage>
</organism>
<dbReference type="HOGENOM" id="CLU_1101221_0_0_1"/>
<dbReference type="EnsemblMetazoa" id="PHUM125610-RA">
    <property type="protein sequence ID" value="PHUM125610-PA"/>
    <property type="gene ID" value="PHUM125610"/>
</dbReference>
<dbReference type="EMBL" id="AAZO01001476">
    <property type="status" value="NOT_ANNOTATED_CDS"/>
    <property type="molecule type" value="Genomic_DNA"/>
</dbReference>
<dbReference type="Pfam" id="PF12796">
    <property type="entry name" value="Ank_2"/>
    <property type="match status" value="2"/>
</dbReference>
<dbReference type="OMA" id="WETIDIM"/>
<dbReference type="Gene3D" id="1.25.40.20">
    <property type="entry name" value="Ankyrin repeat-containing domain"/>
    <property type="match status" value="2"/>
</dbReference>
<dbReference type="EMBL" id="DS235088">
    <property type="protein sequence ID" value="EEB11560.1"/>
    <property type="molecule type" value="Genomic_DNA"/>
</dbReference>
<dbReference type="Proteomes" id="UP000009046">
    <property type="component" value="Unassembled WGS sequence"/>
</dbReference>
<dbReference type="InterPro" id="IPR036770">
    <property type="entry name" value="Ankyrin_rpt-contain_sf"/>
</dbReference>
<evidence type="ECO:0000313" key="4">
    <source>
        <dbReference type="EMBL" id="EEB11560.1"/>
    </source>
</evidence>
<dbReference type="GeneID" id="8239313"/>
<reference evidence="4" key="1">
    <citation type="submission" date="2007-04" db="EMBL/GenBank/DDBJ databases">
        <title>Annotation of Pediculus humanus corporis strain USDA.</title>
        <authorList>
            <person name="Kirkness E."/>
            <person name="Hannick L."/>
            <person name="Hass B."/>
            <person name="Bruggner R."/>
            <person name="Lawson D."/>
            <person name="Bidwell S."/>
            <person name="Joardar V."/>
            <person name="Caler E."/>
            <person name="Walenz B."/>
            <person name="Inman J."/>
            <person name="Schobel S."/>
            <person name="Galinsky K."/>
            <person name="Amedeo P."/>
            <person name="Strausberg R."/>
        </authorList>
    </citation>
    <scope>NUCLEOTIDE SEQUENCE</scope>
    <source>
        <strain evidence="4">USDA</strain>
    </source>
</reference>
<dbReference type="STRING" id="121224.E0VDV4"/>
<dbReference type="PANTHER" id="PTHR24198:SF165">
    <property type="entry name" value="ANKYRIN REPEAT-CONTAINING PROTEIN-RELATED"/>
    <property type="match status" value="1"/>
</dbReference>
<sequence>MGKIDRVKQAINNGANVNRTFDEQTILMMAIERRNIELIKFLLTVPNININIQNESGFTALIIAVQYLAINIAEILLSKNANVNISDNQGRTSLHYALFQKSSPMVKLLLDYDADYESPDIYGERPIYTAVVKKPDLQCLKILLEKGAKIDIINISGYPLISRAMLNFTYFSIIETLVEYGASVDSMDIYSGKTPLHIVAMINDLKMAKFLLEKGANPNLKSFYNFTPYEEAIFHKSLEVAKCLFDVTKGANLKALRMLEQ</sequence>
<dbReference type="CTD" id="8239313"/>
<dbReference type="Pfam" id="PF13606">
    <property type="entry name" value="Ank_3"/>
    <property type="match status" value="1"/>
</dbReference>
<feature type="repeat" description="ANK" evidence="3">
    <location>
        <begin position="56"/>
        <end position="88"/>
    </location>
</feature>
<evidence type="ECO:0000256" key="1">
    <source>
        <dbReference type="ARBA" id="ARBA00022737"/>
    </source>
</evidence>
<gene>
    <name evidence="5" type="primary">8239313</name>
    <name evidence="4" type="ORF">Phum_PHUM125610</name>
</gene>
<dbReference type="PROSITE" id="PS50088">
    <property type="entry name" value="ANK_REPEAT"/>
    <property type="match status" value="3"/>
</dbReference>
<name>E0VDV4_PEDHC</name>
<protein>
    <submittedName>
        <fullName evidence="4">Ankyrin repeat domain-containing protein, putative</fullName>
    </submittedName>
</protein>
<dbReference type="PANTHER" id="PTHR24198">
    <property type="entry name" value="ANKYRIN REPEAT AND PROTEIN KINASE DOMAIN-CONTAINING PROTEIN"/>
    <property type="match status" value="1"/>
</dbReference>
<dbReference type="KEGG" id="phu:Phum_PHUM125610"/>
<evidence type="ECO:0000313" key="5">
    <source>
        <dbReference type="EnsemblMetazoa" id="PHUM125610-PA"/>
    </source>
</evidence>
<dbReference type="eggNOG" id="KOG4177">
    <property type="taxonomic scope" value="Eukaryota"/>
</dbReference>
<dbReference type="PROSITE" id="PS50297">
    <property type="entry name" value="ANK_REP_REGION"/>
    <property type="match status" value="3"/>
</dbReference>
<dbReference type="OrthoDB" id="9995210at2759"/>
<proteinExistence type="predicted"/>
<accession>E0VDV4</accession>
<reference evidence="5" key="3">
    <citation type="submission" date="2021-02" db="UniProtKB">
        <authorList>
            <consortium name="EnsemblMetazoa"/>
        </authorList>
    </citation>
    <scope>IDENTIFICATION</scope>
    <source>
        <strain evidence="5">USDA</strain>
    </source>
</reference>
<evidence type="ECO:0000256" key="2">
    <source>
        <dbReference type="ARBA" id="ARBA00023043"/>
    </source>
</evidence>
<dbReference type="AlphaFoldDB" id="E0VDV4"/>
<keyword evidence="6" id="KW-1185">Reference proteome</keyword>